<name>A0A235HD66_AZOBR</name>
<geneLocation type="plasmid" evidence="2">
    <name>unnamed</name>
</geneLocation>
<dbReference type="AlphaFoldDB" id="A0A235HD66"/>
<comment type="caution">
    <text evidence="2">The sequence shown here is derived from an EMBL/GenBank/DDBJ whole genome shotgun (WGS) entry which is preliminary data.</text>
</comment>
<proteinExistence type="predicted"/>
<dbReference type="EMBL" id="NOWT01000011">
    <property type="protein sequence ID" value="OYD83759.1"/>
    <property type="molecule type" value="Genomic_DNA"/>
</dbReference>
<reference evidence="2 3" key="1">
    <citation type="submission" date="2017-07" db="EMBL/GenBank/DDBJ databases">
        <title>Whole genome sequence of Azospirillum brasilense 2A1, a potential biofertilizer strain.</title>
        <authorList>
            <person name="Fontana C.A."/>
            <person name="Toffoli L.M."/>
            <person name="Salazar S.M."/>
            <person name="Puglisi E."/>
            <person name="Pedraza R."/>
            <person name="Bassi D."/>
            <person name="Cocconcelli P.S."/>
        </authorList>
    </citation>
    <scope>NUCLEOTIDE SEQUENCE [LARGE SCALE GENOMIC DNA]</scope>
    <source>
        <strain evidence="2 3">2A1</strain>
        <plasmid evidence="2">unnamed</plasmid>
    </source>
</reference>
<sequence>MKADSIPHHVVLGRADTGEGESMVAHGGEGVCAGHYGIVAWTPSIVLVDGYVHDLRPERRERYTLRVSMDGRSQAECDVDTTMPSSMPSSPPSGRPDQVDIPTLALYVPPRPVPQPQDMHWEQPDADQPYNLRWELHGVDTEPMLKMYLTYRIIPV</sequence>
<evidence type="ECO:0000313" key="3">
    <source>
        <dbReference type="Proteomes" id="UP000215367"/>
    </source>
</evidence>
<dbReference type="Proteomes" id="UP000215367">
    <property type="component" value="Unassembled WGS sequence"/>
</dbReference>
<evidence type="ECO:0000313" key="2">
    <source>
        <dbReference type="EMBL" id="OYD83759.1"/>
    </source>
</evidence>
<protein>
    <submittedName>
        <fullName evidence="2">Uncharacterized protein</fullName>
    </submittedName>
</protein>
<evidence type="ECO:0000256" key="1">
    <source>
        <dbReference type="SAM" id="MobiDB-lite"/>
    </source>
</evidence>
<organism evidence="2 3">
    <name type="scientific">Azospirillum brasilense</name>
    <dbReference type="NCBI Taxonomy" id="192"/>
    <lineage>
        <taxon>Bacteria</taxon>
        <taxon>Pseudomonadati</taxon>
        <taxon>Pseudomonadota</taxon>
        <taxon>Alphaproteobacteria</taxon>
        <taxon>Rhodospirillales</taxon>
        <taxon>Azospirillaceae</taxon>
        <taxon>Azospirillum</taxon>
    </lineage>
</organism>
<feature type="region of interest" description="Disordered" evidence="1">
    <location>
        <begin position="67"/>
        <end position="100"/>
    </location>
</feature>
<accession>A0A235HD66</accession>
<keyword evidence="2" id="KW-0614">Plasmid</keyword>
<dbReference type="RefSeq" id="WP_094303679.1">
    <property type="nucleotide sequence ID" value="NZ_NOWT01000011.1"/>
</dbReference>
<gene>
    <name evidence="2" type="ORF">CHT98_13230</name>
</gene>